<comment type="caution">
    <text evidence="8">The sequence shown here is derived from an EMBL/GenBank/DDBJ whole genome shotgun (WGS) entry which is preliminary data.</text>
</comment>
<name>A0ABR9X902_9RHOB</name>
<dbReference type="PANTHER" id="PTHR32322:SF2">
    <property type="entry name" value="EAMA DOMAIN-CONTAINING PROTEIN"/>
    <property type="match status" value="1"/>
</dbReference>
<evidence type="ECO:0000256" key="5">
    <source>
        <dbReference type="ARBA" id="ARBA00023136"/>
    </source>
</evidence>
<feature type="domain" description="EamA" evidence="7">
    <location>
        <begin position="16"/>
        <end position="152"/>
    </location>
</feature>
<evidence type="ECO:0000313" key="9">
    <source>
        <dbReference type="Proteomes" id="UP000607796"/>
    </source>
</evidence>
<dbReference type="Pfam" id="PF00892">
    <property type="entry name" value="EamA"/>
    <property type="match status" value="2"/>
</dbReference>
<sequence>MISAEMARLGRLRPLAGLAMVSVAACLWGTVGVANGLMRKDIVFDPALIGMLRVGMGAILIFLIARLAGHPLPEMRRLPLAPLCLFGLSGAVFQICLFAAFARVGVTVTVAVTVCAPPMIVVAASALRRGRLPPGWTMVALMLSVAGLALVSFDPQAAVDAAGALDMVGAGLLAGASLAFVGISVAARAACRTVPCLCVTYLGLAATGGVLAAVGLSRSSGSLVDLTMLEPRELALLAYIGFAATGGAYCAFVTGMKLSSSAGVGLIATMTEPAIAAFLAAVLLRETLSLAEAVGCALMLVAMLALFRSELGTTSRAQRDEAISHSAG</sequence>
<feature type="transmembrane region" description="Helical" evidence="6">
    <location>
        <begin position="165"/>
        <end position="187"/>
    </location>
</feature>
<dbReference type="Proteomes" id="UP000607796">
    <property type="component" value="Unassembled WGS sequence"/>
</dbReference>
<feature type="transmembrane region" description="Helical" evidence="6">
    <location>
        <begin position="234"/>
        <end position="252"/>
    </location>
</feature>
<evidence type="ECO:0000256" key="4">
    <source>
        <dbReference type="ARBA" id="ARBA00022989"/>
    </source>
</evidence>
<comment type="subcellular location">
    <subcellularLocation>
        <location evidence="1">Membrane</location>
        <topology evidence="1">Multi-pass membrane protein</topology>
    </subcellularLocation>
</comment>
<evidence type="ECO:0000256" key="6">
    <source>
        <dbReference type="SAM" id="Phobius"/>
    </source>
</evidence>
<reference evidence="8 9" key="1">
    <citation type="journal article" date="2021" name="Int. J. Syst. Evol. Microbiol.">
        <title>Salipiger mangrovisoli sp. nov., isolated from mangrove soil and the proposal for the reclassification of Paraphaeobacter pallidus as Salipiger pallidus comb. nov.</title>
        <authorList>
            <person name="Du J."/>
            <person name="Liu Y."/>
            <person name="Pei T."/>
            <person name="Deng M.R."/>
            <person name="Zhu H."/>
        </authorList>
    </citation>
    <scope>NUCLEOTIDE SEQUENCE [LARGE SCALE GENOMIC DNA]</scope>
    <source>
        <strain evidence="8 9">6D45A</strain>
    </source>
</reference>
<dbReference type="InterPro" id="IPR050638">
    <property type="entry name" value="AA-Vitamin_Transporters"/>
</dbReference>
<feature type="transmembrane region" description="Helical" evidence="6">
    <location>
        <begin position="134"/>
        <end position="153"/>
    </location>
</feature>
<dbReference type="SUPFAM" id="SSF103481">
    <property type="entry name" value="Multidrug resistance efflux transporter EmrE"/>
    <property type="match status" value="2"/>
</dbReference>
<feature type="transmembrane region" description="Helical" evidence="6">
    <location>
        <begin position="80"/>
        <end position="102"/>
    </location>
</feature>
<keyword evidence="9" id="KW-1185">Reference proteome</keyword>
<feature type="domain" description="EamA" evidence="7">
    <location>
        <begin position="169"/>
        <end position="306"/>
    </location>
</feature>
<evidence type="ECO:0000259" key="7">
    <source>
        <dbReference type="Pfam" id="PF00892"/>
    </source>
</evidence>
<dbReference type="RefSeq" id="WP_194137216.1">
    <property type="nucleotide sequence ID" value="NZ_JADFFK010000023.1"/>
</dbReference>
<dbReference type="PANTHER" id="PTHR32322">
    <property type="entry name" value="INNER MEMBRANE TRANSPORTER"/>
    <property type="match status" value="1"/>
</dbReference>
<comment type="similarity">
    <text evidence="2">Belongs to the EamA transporter family.</text>
</comment>
<keyword evidence="5 6" id="KW-0472">Membrane</keyword>
<feature type="transmembrane region" description="Helical" evidence="6">
    <location>
        <begin position="12"/>
        <end position="34"/>
    </location>
</feature>
<evidence type="ECO:0000313" key="8">
    <source>
        <dbReference type="EMBL" id="MBE9639944.1"/>
    </source>
</evidence>
<feature type="transmembrane region" description="Helical" evidence="6">
    <location>
        <begin position="264"/>
        <end position="284"/>
    </location>
</feature>
<evidence type="ECO:0000256" key="2">
    <source>
        <dbReference type="ARBA" id="ARBA00007362"/>
    </source>
</evidence>
<dbReference type="InterPro" id="IPR037185">
    <property type="entry name" value="EmrE-like"/>
</dbReference>
<evidence type="ECO:0000256" key="3">
    <source>
        <dbReference type="ARBA" id="ARBA00022692"/>
    </source>
</evidence>
<evidence type="ECO:0000256" key="1">
    <source>
        <dbReference type="ARBA" id="ARBA00004141"/>
    </source>
</evidence>
<feature type="transmembrane region" description="Helical" evidence="6">
    <location>
        <begin position="194"/>
        <end position="214"/>
    </location>
</feature>
<keyword evidence="3 6" id="KW-0812">Transmembrane</keyword>
<dbReference type="InterPro" id="IPR000620">
    <property type="entry name" value="EamA_dom"/>
</dbReference>
<dbReference type="EMBL" id="JADFFK010000023">
    <property type="protein sequence ID" value="MBE9639944.1"/>
    <property type="molecule type" value="Genomic_DNA"/>
</dbReference>
<organism evidence="8 9">
    <name type="scientific">Salipiger mangrovisoli</name>
    <dbReference type="NCBI Taxonomy" id="2865933"/>
    <lineage>
        <taxon>Bacteria</taxon>
        <taxon>Pseudomonadati</taxon>
        <taxon>Pseudomonadota</taxon>
        <taxon>Alphaproteobacteria</taxon>
        <taxon>Rhodobacterales</taxon>
        <taxon>Roseobacteraceae</taxon>
        <taxon>Salipiger</taxon>
    </lineage>
</organism>
<proteinExistence type="inferred from homology"/>
<gene>
    <name evidence="8" type="ORF">IQ782_24115</name>
</gene>
<protein>
    <submittedName>
        <fullName evidence="8">DMT family transporter</fullName>
    </submittedName>
</protein>
<feature type="transmembrane region" description="Helical" evidence="6">
    <location>
        <begin position="108"/>
        <end position="127"/>
    </location>
</feature>
<feature type="transmembrane region" description="Helical" evidence="6">
    <location>
        <begin position="46"/>
        <end position="68"/>
    </location>
</feature>
<feature type="transmembrane region" description="Helical" evidence="6">
    <location>
        <begin position="290"/>
        <end position="307"/>
    </location>
</feature>
<accession>A0ABR9X902</accession>
<keyword evidence="4 6" id="KW-1133">Transmembrane helix</keyword>